<accession>A0A3E2BLN1</accession>
<proteinExistence type="predicted"/>
<evidence type="ECO:0000313" key="4">
    <source>
        <dbReference type="Proteomes" id="UP000257323"/>
    </source>
</evidence>
<dbReference type="AlphaFoldDB" id="A0A3E2BLN1"/>
<evidence type="ECO:0000313" key="3">
    <source>
        <dbReference type="EMBL" id="RFT15648.1"/>
    </source>
</evidence>
<feature type="domain" description="Creatinase N-terminal" evidence="2">
    <location>
        <begin position="77"/>
        <end position="225"/>
    </location>
</feature>
<dbReference type="InterPro" id="IPR050659">
    <property type="entry name" value="Peptidase_M24B"/>
</dbReference>
<dbReference type="PANTHER" id="PTHR46112:SF2">
    <property type="entry name" value="XAA-PRO AMINOPEPTIDASE P-RELATED"/>
    <property type="match status" value="1"/>
</dbReference>
<dbReference type="InterPro" id="IPR006311">
    <property type="entry name" value="TAT_signal"/>
</dbReference>
<dbReference type="PANTHER" id="PTHR46112">
    <property type="entry name" value="AMINOPEPTIDASE"/>
    <property type="match status" value="1"/>
</dbReference>
<dbReference type="InterPro" id="IPR036005">
    <property type="entry name" value="Creatinase/aminopeptidase-like"/>
</dbReference>
<feature type="domain" description="Peptidase M24" evidence="1">
    <location>
        <begin position="243"/>
        <end position="450"/>
    </location>
</feature>
<sequence length="472" mass="52780">MADRRTFLKTLGTGLIAAGAGATTLTTTGCQPSGKEAGGKRSPVSESVRLLIQNPDHPAPATFDRLPLEWYRATATRLREKAGERGLKAVILQNTWNIIYFTGLFHTTTERPFYAVFAVDEDALYWYHPGLDRDLVTSWWSTENEYYFDFLHSEGGHPEKGVITVGKTVDLFEWLLNGLKKRGFGESAIGIDTELTPSRLNKAKNVLPRATFHDISDICLKMRMVKTPEEIALTQRAMNYFSQIHAFARDYILEHGTDATDFEVAEAAREFGVDLIMKDIKRDGRPHSAVGISVGISCRTGAATAYPHPNQFFHKKIERGDALQVSGGVRIGGYGGELYRYYQIAPWDAHREKLWDVVTECVHIQERESRAGRTCAEVAAAIHEYQVKMGVGKYVYHRPAHGSGMEGHQAPWLALGDNTVLEEGMMFSVEPGLYDPENGFGYNPSDSLLVAKDKGIMMSSVPYTKEWMFLKL</sequence>
<dbReference type="Proteomes" id="UP000257323">
    <property type="component" value="Unassembled WGS sequence"/>
</dbReference>
<dbReference type="PROSITE" id="PS51318">
    <property type="entry name" value="TAT"/>
    <property type="match status" value="1"/>
</dbReference>
<dbReference type="SUPFAM" id="SSF53092">
    <property type="entry name" value="Creatinase/prolidase N-terminal domain"/>
    <property type="match status" value="1"/>
</dbReference>
<dbReference type="Pfam" id="PF01321">
    <property type="entry name" value="Creatinase_N"/>
    <property type="match status" value="1"/>
</dbReference>
<evidence type="ECO:0000259" key="1">
    <source>
        <dbReference type="Pfam" id="PF00557"/>
    </source>
</evidence>
<evidence type="ECO:0000259" key="2">
    <source>
        <dbReference type="Pfam" id="PF01321"/>
    </source>
</evidence>
<dbReference type="PROSITE" id="PS51257">
    <property type="entry name" value="PROKAR_LIPOPROTEIN"/>
    <property type="match status" value="1"/>
</dbReference>
<dbReference type="Gene3D" id="3.40.350.10">
    <property type="entry name" value="Creatinase/prolidase N-terminal domain"/>
    <property type="match status" value="1"/>
</dbReference>
<reference evidence="3 4" key="1">
    <citation type="submission" date="2018-08" db="EMBL/GenBank/DDBJ databases">
        <title>Genome analysis of the thermophilic bacterium of the candidate phylum Aminicenantes from deep subsurface aquifer revealed its physiology and ecological role.</title>
        <authorList>
            <person name="Kadnikov V.V."/>
            <person name="Mardanov A.V."/>
            <person name="Beletsky A.V."/>
            <person name="Karnachuk O.V."/>
            <person name="Ravin N.V."/>
        </authorList>
    </citation>
    <scope>NUCLEOTIDE SEQUENCE [LARGE SCALE GENOMIC DNA]</scope>
    <source>
        <strain evidence="3">BY38</strain>
    </source>
</reference>
<dbReference type="InterPro" id="IPR000587">
    <property type="entry name" value="Creatinase_N"/>
</dbReference>
<organism evidence="3 4">
    <name type="scientific">Candidatus Saccharicenans subterraneus</name>
    <dbReference type="NCBI Taxonomy" id="2508984"/>
    <lineage>
        <taxon>Bacteria</taxon>
        <taxon>Candidatus Aminicenantota</taxon>
        <taxon>Candidatus Aminicenantia</taxon>
        <taxon>Candidatus Aminicenantales</taxon>
        <taxon>Candidatus Saccharicenantaceae</taxon>
        <taxon>Candidatus Saccharicenans</taxon>
    </lineage>
</organism>
<dbReference type="Gene3D" id="3.90.230.10">
    <property type="entry name" value="Creatinase/methionine aminopeptidase superfamily"/>
    <property type="match status" value="1"/>
</dbReference>
<dbReference type="InterPro" id="IPR000994">
    <property type="entry name" value="Pept_M24"/>
</dbReference>
<gene>
    <name evidence="3" type="ORF">OP8BY_0023</name>
</gene>
<protein>
    <submittedName>
        <fullName evidence="3">Xaa-Pro dipeptidase</fullName>
    </submittedName>
</protein>
<dbReference type="EMBL" id="QUAH01000007">
    <property type="protein sequence ID" value="RFT15648.1"/>
    <property type="molecule type" value="Genomic_DNA"/>
</dbReference>
<dbReference type="CDD" id="cd01066">
    <property type="entry name" value="APP_MetAP"/>
    <property type="match status" value="1"/>
</dbReference>
<dbReference type="SUPFAM" id="SSF55920">
    <property type="entry name" value="Creatinase/aminopeptidase"/>
    <property type="match status" value="1"/>
</dbReference>
<name>A0A3E2BLN1_9BACT</name>
<dbReference type="Pfam" id="PF00557">
    <property type="entry name" value="Peptidase_M24"/>
    <property type="match status" value="1"/>
</dbReference>
<comment type="caution">
    <text evidence="3">The sequence shown here is derived from an EMBL/GenBank/DDBJ whole genome shotgun (WGS) entry which is preliminary data.</text>
</comment>
<dbReference type="InterPro" id="IPR029149">
    <property type="entry name" value="Creatin/AminoP/Spt16_N"/>
</dbReference>